<name>A0A7S6VYG3_9GAMM</name>
<dbReference type="AlphaFoldDB" id="A0A7S6VYG3"/>
<reference evidence="4 5" key="1">
    <citation type="submission" date="2020-02" db="EMBL/GenBank/DDBJ databases">
        <title>Tigecycline-resistant Acinetobacter species from pigs and migratory birds.</title>
        <authorList>
            <person name="Chen C."/>
            <person name="Sun J."/>
            <person name="Liao X.-P."/>
            <person name="Liu Y.-H."/>
        </authorList>
    </citation>
    <scope>NUCLEOTIDE SEQUENCE [LARGE SCALE GENOMIC DNA]</scope>
    <source>
        <strain evidence="4 5">YH12207_T</strain>
    </source>
</reference>
<dbReference type="CDD" id="cd15457">
    <property type="entry name" value="NADAR"/>
    <property type="match status" value="1"/>
</dbReference>
<accession>A0A7S6VYG3</accession>
<evidence type="ECO:0000313" key="5">
    <source>
        <dbReference type="Proteomes" id="UP000593966"/>
    </source>
</evidence>
<dbReference type="InterPro" id="IPR037238">
    <property type="entry name" value="YbiA-like_sf"/>
</dbReference>
<dbReference type="NCBIfam" id="TIGR02464">
    <property type="entry name" value="ribofla_fusion"/>
    <property type="match status" value="1"/>
</dbReference>
<sequence>MSDQRYLTDLQEALRKGKNFKYLCFWGHTPKQQDLVDKSCFSQWYPAAFQVDGIDYKTAEHFMMAQKARLFADEEIFQNIIQANHPNEAKALGRKVKNYQEDVWLKHRFDIVVQGNLAKFSQNAELRKYLLDTGDRVLVEASPVDKIWGIGLAADDKNAEKPLQWKGLNLLGFALMEVRKQL</sequence>
<comment type="catalytic activity">
    <reaction evidence="2">
        <text>2,5-diamino-6-hydroxy-4-(5-phosphoribosylamino)-pyrimidine + H2O = 2,5,6-triamino-4-hydroxypyrimidine + D-ribose 5-phosphate</text>
        <dbReference type="Rhea" id="RHEA:23436"/>
        <dbReference type="ChEBI" id="CHEBI:15377"/>
        <dbReference type="ChEBI" id="CHEBI:58614"/>
        <dbReference type="ChEBI" id="CHEBI:78346"/>
        <dbReference type="ChEBI" id="CHEBI:137796"/>
    </reaction>
</comment>
<comment type="catalytic activity">
    <reaction evidence="1">
        <text>5-amino-6-(5-phospho-D-ribosylamino)uracil + H2O = 5,6-diaminouracil + D-ribose 5-phosphate</text>
        <dbReference type="Rhea" id="RHEA:55020"/>
        <dbReference type="ChEBI" id="CHEBI:15377"/>
        <dbReference type="ChEBI" id="CHEBI:46252"/>
        <dbReference type="ChEBI" id="CHEBI:58453"/>
        <dbReference type="ChEBI" id="CHEBI:78346"/>
    </reaction>
</comment>
<evidence type="ECO:0000313" key="4">
    <source>
        <dbReference type="EMBL" id="QOW47188.1"/>
    </source>
</evidence>
<protein>
    <submittedName>
        <fullName evidence="4">NADAR family protein</fullName>
    </submittedName>
</protein>
<feature type="domain" description="NADAR" evidence="3">
    <location>
        <begin position="25"/>
        <end position="182"/>
    </location>
</feature>
<evidence type="ECO:0000256" key="2">
    <source>
        <dbReference type="ARBA" id="ARBA00000751"/>
    </source>
</evidence>
<dbReference type="Proteomes" id="UP000593966">
    <property type="component" value="Chromosome"/>
</dbReference>
<gene>
    <name evidence="4" type="ORF">G0028_15595</name>
</gene>
<dbReference type="EMBL" id="CP048659">
    <property type="protein sequence ID" value="QOW47188.1"/>
    <property type="molecule type" value="Genomic_DNA"/>
</dbReference>
<dbReference type="SUPFAM" id="SSF143990">
    <property type="entry name" value="YbiA-like"/>
    <property type="match status" value="1"/>
</dbReference>
<dbReference type="InterPro" id="IPR012816">
    <property type="entry name" value="NADAR"/>
</dbReference>
<organism evidence="4 5">
    <name type="scientific">Acinetobacter piscicola</name>
    <dbReference type="NCBI Taxonomy" id="2006115"/>
    <lineage>
        <taxon>Bacteria</taxon>
        <taxon>Pseudomonadati</taxon>
        <taxon>Pseudomonadota</taxon>
        <taxon>Gammaproteobacteria</taxon>
        <taxon>Moraxellales</taxon>
        <taxon>Moraxellaceae</taxon>
        <taxon>Acinetobacter</taxon>
    </lineage>
</organism>
<dbReference type="Gene3D" id="1.10.357.40">
    <property type="entry name" value="YbiA-like"/>
    <property type="match status" value="1"/>
</dbReference>
<evidence type="ECO:0000259" key="3">
    <source>
        <dbReference type="Pfam" id="PF08719"/>
    </source>
</evidence>
<dbReference type="RefSeq" id="WP_180045066.1">
    <property type="nucleotide sequence ID" value="NZ_CP048659.1"/>
</dbReference>
<keyword evidence="5" id="KW-1185">Reference proteome</keyword>
<evidence type="ECO:0000256" key="1">
    <source>
        <dbReference type="ARBA" id="ARBA00000022"/>
    </source>
</evidence>
<dbReference type="Pfam" id="PF08719">
    <property type="entry name" value="NADAR"/>
    <property type="match status" value="1"/>
</dbReference>
<proteinExistence type="predicted"/>